<keyword evidence="2" id="KW-0418">Kinase</keyword>
<dbReference type="InterPro" id="IPR036390">
    <property type="entry name" value="WH_DNA-bd_sf"/>
</dbReference>
<dbReference type="InterPro" id="IPR049874">
    <property type="entry name" value="ROK_cs"/>
</dbReference>
<dbReference type="RefSeq" id="WP_184778809.1">
    <property type="nucleotide sequence ID" value="NZ_JACHMG010000001.1"/>
</dbReference>
<accession>A0A840IRD3</accession>
<evidence type="ECO:0000313" key="2">
    <source>
        <dbReference type="EMBL" id="MBB4684005.1"/>
    </source>
</evidence>
<dbReference type="GO" id="GO:0016301">
    <property type="term" value="F:kinase activity"/>
    <property type="evidence" value="ECO:0007669"/>
    <property type="project" value="UniProtKB-KW"/>
</dbReference>
<reference evidence="2 3" key="1">
    <citation type="submission" date="2020-08" db="EMBL/GenBank/DDBJ databases">
        <title>Sequencing the genomes of 1000 actinobacteria strains.</title>
        <authorList>
            <person name="Klenk H.-P."/>
        </authorList>
    </citation>
    <scope>NUCLEOTIDE SEQUENCE [LARGE SCALE GENOMIC DNA]</scope>
    <source>
        <strain evidence="2 3">DSM 45859</strain>
    </source>
</reference>
<dbReference type="Proteomes" id="UP000581769">
    <property type="component" value="Unassembled WGS sequence"/>
</dbReference>
<dbReference type="InterPro" id="IPR036388">
    <property type="entry name" value="WH-like_DNA-bd_sf"/>
</dbReference>
<dbReference type="AlphaFoldDB" id="A0A840IRD3"/>
<sequence length="392" mass="39058">MTRSGEPARGGSAASRAAILGALRRRGPLTRQRLAAETGLSRATVSAVLRALTEDGQVRESASRVEGGRGRPSSVVTVNPARAELVGIELGRAHLAVAVADGADTVVGQAGHEMPVGTSVTAATAEALELLDRLAAERGLDLSVVRSVAVGTPGPKFGGTGRPSPDLALARFAHDRAEVANLLTARFRCPVRADNNTRYTALGEASHGAGAGAANVVCVRLDEGVGGGVVVDGSLLSGQWGTAGEFGHVSVDPAGARCACGGRGCLELSAALPALLTATGTAGAAALAEAVTTGPGRAVLERAALATAQALAGPLTALDVPVLVLGGRVARLPGFLAAVGETLQDLLPTWCAAGLSVRPAADDGAAGALGALIRARAAAETGTALSMKRMKQ</sequence>
<dbReference type="InterPro" id="IPR000600">
    <property type="entry name" value="ROK"/>
</dbReference>
<dbReference type="SUPFAM" id="SSF46785">
    <property type="entry name" value="Winged helix' DNA-binding domain"/>
    <property type="match status" value="1"/>
</dbReference>
<dbReference type="EMBL" id="JACHMG010000001">
    <property type="protein sequence ID" value="MBB4684005.1"/>
    <property type="molecule type" value="Genomic_DNA"/>
</dbReference>
<comment type="caution">
    <text evidence="2">The sequence shown here is derived from an EMBL/GenBank/DDBJ whole genome shotgun (WGS) entry which is preliminary data.</text>
</comment>
<dbReference type="PROSITE" id="PS01125">
    <property type="entry name" value="ROK"/>
    <property type="match status" value="1"/>
</dbReference>
<name>A0A840IRD3_9PSEU</name>
<organism evidence="2 3">
    <name type="scientific">Amycolatopsis jiangsuensis</name>
    <dbReference type="NCBI Taxonomy" id="1181879"/>
    <lineage>
        <taxon>Bacteria</taxon>
        <taxon>Bacillati</taxon>
        <taxon>Actinomycetota</taxon>
        <taxon>Actinomycetes</taxon>
        <taxon>Pseudonocardiales</taxon>
        <taxon>Pseudonocardiaceae</taxon>
        <taxon>Amycolatopsis</taxon>
    </lineage>
</organism>
<dbReference type="Gene3D" id="3.30.420.40">
    <property type="match status" value="2"/>
</dbReference>
<gene>
    <name evidence="2" type="ORF">BJY18_001490</name>
</gene>
<comment type="similarity">
    <text evidence="1">Belongs to the ROK (NagC/XylR) family.</text>
</comment>
<dbReference type="Pfam" id="PF00480">
    <property type="entry name" value="ROK"/>
    <property type="match status" value="1"/>
</dbReference>
<dbReference type="SUPFAM" id="SSF53067">
    <property type="entry name" value="Actin-like ATPase domain"/>
    <property type="match status" value="1"/>
</dbReference>
<dbReference type="PANTHER" id="PTHR18964:SF149">
    <property type="entry name" value="BIFUNCTIONAL UDP-N-ACETYLGLUCOSAMINE 2-EPIMERASE_N-ACETYLMANNOSAMINE KINASE"/>
    <property type="match status" value="1"/>
</dbReference>
<protein>
    <submittedName>
        <fullName evidence="2">Putative NBD/HSP70 family sugar kinase</fullName>
    </submittedName>
</protein>
<dbReference type="Pfam" id="PF13412">
    <property type="entry name" value="HTH_24"/>
    <property type="match status" value="1"/>
</dbReference>
<proteinExistence type="inferred from homology"/>
<dbReference type="Gene3D" id="1.10.10.10">
    <property type="entry name" value="Winged helix-like DNA-binding domain superfamily/Winged helix DNA-binding domain"/>
    <property type="match status" value="1"/>
</dbReference>
<keyword evidence="2" id="KW-0808">Transferase</keyword>
<evidence type="ECO:0000313" key="3">
    <source>
        <dbReference type="Proteomes" id="UP000581769"/>
    </source>
</evidence>
<keyword evidence="3" id="KW-1185">Reference proteome</keyword>
<evidence type="ECO:0000256" key="1">
    <source>
        <dbReference type="ARBA" id="ARBA00006479"/>
    </source>
</evidence>
<dbReference type="PANTHER" id="PTHR18964">
    <property type="entry name" value="ROK (REPRESSOR, ORF, KINASE) FAMILY"/>
    <property type="match status" value="1"/>
</dbReference>
<dbReference type="InterPro" id="IPR043129">
    <property type="entry name" value="ATPase_NBD"/>
</dbReference>